<dbReference type="AlphaFoldDB" id="X0XV59"/>
<gene>
    <name evidence="1" type="ORF">S01H1_71143</name>
</gene>
<sequence length="245" mass="27342">KTFIIGLCGNCGCTPDAIIRVDQGSQLLKIHEFGLKEGDHLGLEIKTTVEDRQDGNYSPTGAMLAQCRHQTHVLSGYGVKGVILIRIVVNKNGSAKLLWNLARSESGNEDISMGCPQNVVTFIREGFDNWQDAMGFKNTLVECLKDIPLYWQNRQGTKLNTELTVDNVNLVKRGFYLENDGNIEINLDRSIKTVPGLKNKATILRNVPEFADKTLITIKMLADYYKTNGENGLRKVLYPNEIADP</sequence>
<protein>
    <submittedName>
        <fullName evidence="1">Uncharacterized protein</fullName>
    </submittedName>
</protein>
<feature type="non-terminal residue" evidence="1">
    <location>
        <position position="1"/>
    </location>
</feature>
<feature type="non-terminal residue" evidence="1">
    <location>
        <position position="245"/>
    </location>
</feature>
<dbReference type="EMBL" id="BARS01047356">
    <property type="protein sequence ID" value="GAG39137.1"/>
    <property type="molecule type" value="Genomic_DNA"/>
</dbReference>
<comment type="caution">
    <text evidence="1">The sequence shown here is derived from an EMBL/GenBank/DDBJ whole genome shotgun (WGS) entry which is preliminary data.</text>
</comment>
<proteinExistence type="predicted"/>
<reference evidence="1" key="1">
    <citation type="journal article" date="2014" name="Front. Microbiol.">
        <title>High frequency of phylogenetically diverse reductive dehalogenase-homologous genes in deep subseafloor sedimentary metagenomes.</title>
        <authorList>
            <person name="Kawai M."/>
            <person name="Futagami T."/>
            <person name="Toyoda A."/>
            <person name="Takaki Y."/>
            <person name="Nishi S."/>
            <person name="Hori S."/>
            <person name="Arai W."/>
            <person name="Tsubouchi T."/>
            <person name="Morono Y."/>
            <person name="Uchiyama I."/>
            <person name="Ito T."/>
            <person name="Fujiyama A."/>
            <person name="Inagaki F."/>
            <person name="Takami H."/>
        </authorList>
    </citation>
    <scope>NUCLEOTIDE SEQUENCE</scope>
    <source>
        <strain evidence="1">Expedition CK06-06</strain>
    </source>
</reference>
<evidence type="ECO:0000313" key="1">
    <source>
        <dbReference type="EMBL" id="GAG39137.1"/>
    </source>
</evidence>
<accession>X0XV59</accession>
<organism evidence="1">
    <name type="scientific">marine sediment metagenome</name>
    <dbReference type="NCBI Taxonomy" id="412755"/>
    <lineage>
        <taxon>unclassified sequences</taxon>
        <taxon>metagenomes</taxon>
        <taxon>ecological metagenomes</taxon>
    </lineage>
</organism>
<name>X0XV59_9ZZZZ</name>